<dbReference type="STRING" id="118797.A0A340XAT3"/>
<evidence type="ECO:0000313" key="3">
    <source>
        <dbReference type="RefSeq" id="XP_007457177.1"/>
    </source>
</evidence>
<reference evidence="3" key="1">
    <citation type="submission" date="2025-08" db="UniProtKB">
        <authorList>
            <consortium name="RefSeq"/>
        </authorList>
    </citation>
    <scope>IDENTIFICATION</scope>
</reference>
<dbReference type="RefSeq" id="XP_007457177.1">
    <property type="nucleotide sequence ID" value="XM_007457115.1"/>
</dbReference>
<dbReference type="InParanoid" id="A0A340XAT3"/>
<feature type="region of interest" description="Disordered" evidence="1">
    <location>
        <begin position="249"/>
        <end position="268"/>
    </location>
</feature>
<evidence type="ECO:0000256" key="1">
    <source>
        <dbReference type="SAM" id="MobiDB-lite"/>
    </source>
</evidence>
<feature type="region of interest" description="Disordered" evidence="1">
    <location>
        <begin position="283"/>
        <end position="322"/>
    </location>
</feature>
<keyword evidence="2" id="KW-1185">Reference proteome</keyword>
<dbReference type="KEGG" id="lve:103078190"/>
<gene>
    <name evidence="3" type="primary">LOC103078190</name>
</gene>
<evidence type="ECO:0000313" key="2">
    <source>
        <dbReference type="Proteomes" id="UP000265300"/>
    </source>
</evidence>
<dbReference type="Proteomes" id="UP000265300">
    <property type="component" value="Unplaced"/>
</dbReference>
<proteinExistence type="predicted"/>
<feature type="compositionally biased region" description="Pro residues" evidence="1">
    <location>
        <begin position="312"/>
        <end position="322"/>
    </location>
</feature>
<organism evidence="2 3">
    <name type="scientific">Lipotes vexillifer</name>
    <name type="common">Yangtze river dolphin</name>
    <dbReference type="NCBI Taxonomy" id="118797"/>
    <lineage>
        <taxon>Eukaryota</taxon>
        <taxon>Metazoa</taxon>
        <taxon>Chordata</taxon>
        <taxon>Craniata</taxon>
        <taxon>Vertebrata</taxon>
        <taxon>Euteleostomi</taxon>
        <taxon>Mammalia</taxon>
        <taxon>Eutheria</taxon>
        <taxon>Laurasiatheria</taxon>
        <taxon>Artiodactyla</taxon>
        <taxon>Whippomorpha</taxon>
        <taxon>Cetacea</taxon>
        <taxon>Odontoceti</taxon>
        <taxon>Lipotidae</taxon>
        <taxon>Lipotes</taxon>
    </lineage>
</organism>
<accession>A0A340XAT3</accession>
<protein>
    <submittedName>
        <fullName evidence="3">Uncharacterized protein LOC103078190</fullName>
    </submittedName>
</protein>
<sequence>MAGGSLSGRTRSLGAEPSCLHHVIGDGSDSGGDRLEVEKELVSSAVVKKEQRSLGGNSSPERTGGPSYEAEHIWSDVRVREKLHVHLPDGLDHCCLPLEQLSYFLLLPEPLANEFVQNRKGINETTASRENTRLPTHHGAAKDGPPCRLCVSVSVYDVSSQALFRYQTLSELRWQFGQGLRNRASIPTDPTQPSEQRALGQDGDLWQRFLMEVVRAAPAILCLRPVLGYHFLPSLLRSLFNGARQARPGTEAAGLSRPGSSLDPTPRGAVQLPALWPLTSARSLSRGCRSASNVGAQAGRTRRRDAGSQPAAPAPAPWPQIP</sequence>
<feature type="region of interest" description="Disordered" evidence="1">
    <location>
        <begin position="48"/>
        <end position="68"/>
    </location>
</feature>
<dbReference type="AlphaFoldDB" id="A0A340XAT3"/>
<dbReference type="GeneID" id="103078190"/>
<name>A0A340XAT3_LIPVE</name>